<comment type="similarity">
    <text evidence="1">Belongs to the GSP E family.</text>
</comment>
<dbReference type="SUPFAM" id="SSF160246">
    <property type="entry name" value="EspE N-terminal domain-like"/>
    <property type="match status" value="1"/>
</dbReference>
<dbReference type="CDD" id="cd01129">
    <property type="entry name" value="PulE-GspE-like"/>
    <property type="match status" value="1"/>
</dbReference>
<dbReference type="GO" id="GO:0005524">
    <property type="term" value="F:ATP binding"/>
    <property type="evidence" value="ECO:0007669"/>
    <property type="project" value="UniProtKB-KW"/>
</dbReference>
<gene>
    <name evidence="6" type="ORF">A2V69_03020</name>
</gene>
<comment type="caution">
    <text evidence="6">The sequence shown here is derived from an EMBL/GenBank/DDBJ whole genome shotgun (WGS) entry which is preliminary data.</text>
</comment>
<feature type="coiled-coil region" evidence="4">
    <location>
        <begin position="136"/>
        <end position="174"/>
    </location>
</feature>
<reference evidence="6 7" key="1">
    <citation type="journal article" date="2016" name="Nat. Commun.">
        <title>Thousands of microbial genomes shed light on interconnected biogeochemical processes in an aquifer system.</title>
        <authorList>
            <person name="Anantharaman K."/>
            <person name="Brown C.T."/>
            <person name="Hug L.A."/>
            <person name="Sharon I."/>
            <person name="Castelle C.J."/>
            <person name="Probst A.J."/>
            <person name="Thomas B.C."/>
            <person name="Singh A."/>
            <person name="Wilkins M.J."/>
            <person name="Karaoz U."/>
            <person name="Brodie E.L."/>
            <person name="Williams K.H."/>
            <person name="Hubbard S.S."/>
            <person name="Banfield J.F."/>
        </authorList>
    </citation>
    <scope>NUCLEOTIDE SEQUENCE [LARGE SCALE GENOMIC DNA]</scope>
</reference>
<dbReference type="Gene3D" id="3.30.300.160">
    <property type="entry name" value="Type II secretion system, protein E, N-terminal domain"/>
    <property type="match status" value="1"/>
</dbReference>
<evidence type="ECO:0000259" key="5">
    <source>
        <dbReference type="PROSITE" id="PS00662"/>
    </source>
</evidence>
<dbReference type="SUPFAM" id="SSF52540">
    <property type="entry name" value="P-loop containing nucleoside triphosphate hydrolases"/>
    <property type="match status" value="1"/>
</dbReference>
<dbReference type="GO" id="GO:0016887">
    <property type="term" value="F:ATP hydrolysis activity"/>
    <property type="evidence" value="ECO:0007669"/>
    <property type="project" value="TreeGrafter"/>
</dbReference>
<sequence>MSKQKDILDILASKNLIEVKALEQAKEEAERNNRNLEELIVEKGLITEQKLYQSKAEFLKIPFKELAGYKPGPDILKLVPLEAAQHYRFVPLNVDNDILEVGVLNPEDIDTSEALKFIAHRNNLAPKAYLITLSDFRSVLKEYSNLKGEIKQALDELKKEIEREEKRSIKEEDEGKIEKIAEEAPISKVVALIIKHAIDQDASDIHIEPGEKAIRVRFRIDGVLYTNLTLPIRIHPAVVSRIKILSHLKIDETRKPQDGRFFTQSGKKKIDFRVSTFPTYSGEKVVMRILDPTIGLRELSDLGLEARNLDVLKRTIQKPHGIILLTGPTGSGKTTTLYSILHILNEEGVNIVSLEDPIEYFIDGVNQSQVRPEIGYTFATGLRHILRQDPDKIMVGEIRDNETAALAIHAALTGHLVLSTLHTNDAIGVIPRLIDMGIDRYLIPPTLILAIAQRLVQRLCPNSKKEMSLSPEMREMVKRELGTIDQDQFKKFKLKEPLTFYEPKPSRECPKGIKGRIAIYEILEMTPELEEIVLKEASESNIKQEAKRQGMVTMLQDGILKASRGLVGLEEVKKEVEE</sequence>
<feature type="coiled-coil region" evidence="4">
    <location>
        <begin position="12"/>
        <end position="46"/>
    </location>
</feature>
<dbReference type="InterPro" id="IPR037257">
    <property type="entry name" value="T2SS_E_N_sf"/>
</dbReference>
<keyword evidence="2" id="KW-0547">Nucleotide-binding</keyword>
<feature type="domain" description="Bacterial type II secretion system protein E" evidence="5">
    <location>
        <begin position="386"/>
        <end position="400"/>
    </location>
</feature>
<dbReference type="AlphaFoldDB" id="A0A1G2F5P8"/>
<name>A0A1G2F5P8_9BACT</name>
<dbReference type="Pfam" id="PF00437">
    <property type="entry name" value="T2SSE"/>
    <property type="match status" value="1"/>
</dbReference>
<dbReference type="InterPro" id="IPR001482">
    <property type="entry name" value="T2SS/T4SS_dom"/>
</dbReference>
<keyword evidence="4" id="KW-0175">Coiled coil</keyword>
<dbReference type="PROSITE" id="PS00662">
    <property type="entry name" value="T2SP_E"/>
    <property type="match status" value="1"/>
</dbReference>
<dbReference type="Gene3D" id="3.30.450.90">
    <property type="match status" value="1"/>
</dbReference>
<dbReference type="Pfam" id="PF05157">
    <property type="entry name" value="MshEN"/>
    <property type="match status" value="1"/>
</dbReference>
<protein>
    <recommendedName>
        <fullName evidence="5">Bacterial type II secretion system protein E domain-containing protein</fullName>
    </recommendedName>
</protein>
<dbReference type="InterPro" id="IPR027417">
    <property type="entry name" value="P-loop_NTPase"/>
</dbReference>
<dbReference type="EMBL" id="MHMT01000010">
    <property type="protein sequence ID" value="OGZ32950.1"/>
    <property type="molecule type" value="Genomic_DNA"/>
</dbReference>
<evidence type="ECO:0000256" key="1">
    <source>
        <dbReference type="ARBA" id="ARBA00006611"/>
    </source>
</evidence>
<dbReference type="PANTHER" id="PTHR30258:SF1">
    <property type="entry name" value="PROTEIN TRANSPORT PROTEIN HOFB HOMOLOG"/>
    <property type="match status" value="1"/>
</dbReference>
<dbReference type="STRING" id="1801990.A2V69_03020"/>
<dbReference type="PANTHER" id="PTHR30258">
    <property type="entry name" value="TYPE II SECRETION SYSTEM PROTEIN GSPE-RELATED"/>
    <property type="match status" value="1"/>
</dbReference>
<dbReference type="Proteomes" id="UP000177810">
    <property type="component" value="Unassembled WGS sequence"/>
</dbReference>
<evidence type="ECO:0000256" key="3">
    <source>
        <dbReference type="ARBA" id="ARBA00022840"/>
    </source>
</evidence>
<organism evidence="6 7">
    <name type="scientific">Candidatus Portnoybacteria bacterium RBG_13_40_8</name>
    <dbReference type="NCBI Taxonomy" id="1801990"/>
    <lineage>
        <taxon>Bacteria</taxon>
        <taxon>Candidatus Portnoyibacteriota</taxon>
    </lineage>
</organism>
<evidence type="ECO:0000313" key="7">
    <source>
        <dbReference type="Proteomes" id="UP000177810"/>
    </source>
</evidence>
<keyword evidence="3" id="KW-0067">ATP-binding</keyword>
<proteinExistence type="inferred from homology"/>
<dbReference type="Gene3D" id="3.40.50.300">
    <property type="entry name" value="P-loop containing nucleotide triphosphate hydrolases"/>
    <property type="match status" value="1"/>
</dbReference>
<dbReference type="InterPro" id="IPR007831">
    <property type="entry name" value="T2SS_GspE_N"/>
</dbReference>
<accession>A0A1G2F5P8</accession>
<evidence type="ECO:0000256" key="4">
    <source>
        <dbReference type="SAM" id="Coils"/>
    </source>
</evidence>
<evidence type="ECO:0000313" key="6">
    <source>
        <dbReference type="EMBL" id="OGZ32950.1"/>
    </source>
</evidence>
<dbReference type="GO" id="GO:0005886">
    <property type="term" value="C:plasma membrane"/>
    <property type="evidence" value="ECO:0007669"/>
    <property type="project" value="TreeGrafter"/>
</dbReference>
<evidence type="ECO:0000256" key="2">
    <source>
        <dbReference type="ARBA" id="ARBA00022741"/>
    </source>
</evidence>